<protein>
    <submittedName>
        <fullName evidence="1">Uncharacterized protein</fullName>
    </submittedName>
</protein>
<name>A0A382VU10_9ZZZZ</name>
<organism evidence="1">
    <name type="scientific">marine metagenome</name>
    <dbReference type="NCBI Taxonomy" id="408172"/>
    <lineage>
        <taxon>unclassified sequences</taxon>
        <taxon>metagenomes</taxon>
        <taxon>ecological metagenomes</taxon>
    </lineage>
</organism>
<reference evidence="1" key="1">
    <citation type="submission" date="2018-05" db="EMBL/GenBank/DDBJ databases">
        <authorList>
            <person name="Lanie J.A."/>
            <person name="Ng W.-L."/>
            <person name="Kazmierczak K.M."/>
            <person name="Andrzejewski T.M."/>
            <person name="Davidsen T.M."/>
            <person name="Wayne K.J."/>
            <person name="Tettelin H."/>
            <person name="Glass J.I."/>
            <person name="Rusch D."/>
            <person name="Podicherti R."/>
            <person name="Tsui H.-C.T."/>
            <person name="Winkler M.E."/>
        </authorList>
    </citation>
    <scope>NUCLEOTIDE SEQUENCE</scope>
</reference>
<dbReference type="AlphaFoldDB" id="A0A382VU10"/>
<feature type="non-terminal residue" evidence="1">
    <location>
        <position position="1"/>
    </location>
</feature>
<evidence type="ECO:0000313" key="1">
    <source>
        <dbReference type="EMBL" id="SVD50086.1"/>
    </source>
</evidence>
<gene>
    <name evidence="1" type="ORF">METZ01_LOCUS402940</name>
</gene>
<dbReference type="EMBL" id="UINC01154672">
    <property type="protein sequence ID" value="SVD50086.1"/>
    <property type="molecule type" value="Genomic_DNA"/>
</dbReference>
<sequence>LGQPIEIAPLRSSTGDILNLASVAAYSAEVIDYNKN</sequence>
<accession>A0A382VU10</accession>
<proteinExistence type="predicted"/>